<evidence type="ECO:0000313" key="10">
    <source>
        <dbReference type="Proteomes" id="UP000316562"/>
    </source>
</evidence>
<keyword evidence="1 8" id="KW-0963">Cytoplasm</keyword>
<comment type="cofactor">
    <cofactor evidence="8">
        <name>Mg(2+)</name>
        <dbReference type="ChEBI" id="CHEBI:18420"/>
    </cofactor>
</comment>
<dbReference type="AlphaFoldDB" id="A0A519BEU7"/>
<evidence type="ECO:0000256" key="8">
    <source>
        <dbReference type="HAMAP-Rule" id="MF_00336"/>
    </source>
</evidence>
<dbReference type="UniPathway" id="UPA00078">
    <property type="reaction ID" value="UER00161"/>
</dbReference>
<dbReference type="NCBIfam" id="TIGR00347">
    <property type="entry name" value="bioD"/>
    <property type="match status" value="1"/>
</dbReference>
<evidence type="ECO:0000256" key="7">
    <source>
        <dbReference type="ARBA" id="ARBA00022842"/>
    </source>
</evidence>
<dbReference type="GO" id="GO:0004141">
    <property type="term" value="F:dethiobiotin synthase activity"/>
    <property type="evidence" value="ECO:0007669"/>
    <property type="project" value="UniProtKB-UniRule"/>
</dbReference>
<name>A0A519BEU7_ACIG2</name>
<dbReference type="PANTHER" id="PTHR43210:SF5">
    <property type="entry name" value="DETHIOBIOTIN SYNTHETASE"/>
    <property type="match status" value="1"/>
</dbReference>
<dbReference type="Proteomes" id="UP000316562">
    <property type="component" value="Unassembled WGS sequence"/>
</dbReference>
<dbReference type="GO" id="GO:0042803">
    <property type="term" value="F:protein homodimerization activity"/>
    <property type="evidence" value="ECO:0007669"/>
    <property type="project" value="UniProtKB-ARBA"/>
</dbReference>
<dbReference type="GO" id="GO:0000287">
    <property type="term" value="F:magnesium ion binding"/>
    <property type="evidence" value="ECO:0007669"/>
    <property type="project" value="UniProtKB-UniRule"/>
</dbReference>
<dbReference type="InterPro" id="IPR027417">
    <property type="entry name" value="P-loop_NTPase"/>
</dbReference>
<dbReference type="CDD" id="cd03109">
    <property type="entry name" value="DTBS"/>
    <property type="match status" value="1"/>
</dbReference>
<dbReference type="HAMAP" id="MF_00336">
    <property type="entry name" value="BioD"/>
    <property type="match status" value="1"/>
</dbReference>
<feature type="binding site" evidence="8">
    <location>
        <begin position="131"/>
        <end position="134"/>
    </location>
    <ligand>
        <name>ATP</name>
        <dbReference type="ChEBI" id="CHEBI:30616"/>
    </ligand>
</feature>
<reference evidence="9 10" key="1">
    <citation type="journal article" date="2019" name="ISME J.">
        <title>Insights into ecological role of a new deltaproteobacterial order Candidatus Acidulodesulfobacterales by metagenomics and metatranscriptomics.</title>
        <authorList>
            <person name="Tan S."/>
            <person name="Liu J."/>
            <person name="Fang Y."/>
            <person name="Hedlund B.P."/>
            <person name="Lian Z.H."/>
            <person name="Huang L.Y."/>
            <person name="Li J.T."/>
            <person name="Huang L.N."/>
            <person name="Li W.J."/>
            <person name="Jiang H.C."/>
            <person name="Dong H.L."/>
            <person name="Shu W.S."/>
        </authorList>
    </citation>
    <scope>NUCLEOTIDE SEQUENCE [LARGE SCALE GENOMIC DNA]</scope>
    <source>
        <strain evidence="9">AP2</strain>
    </source>
</reference>
<dbReference type="GO" id="GO:0005829">
    <property type="term" value="C:cytosol"/>
    <property type="evidence" value="ECO:0007669"/>
    <property type="project" value="TreeGrafter"/>
</dbReference>
<dbReference type="EC" id="6.3.3.3" evidence="8"/>
<comment type="caution">
    <text evidence="8">Lacks conserved residue(s) required for the propagation of feature annotation.</text>
</comment>
<comment type="similarity">
    <text evidence="8">Belongs to the dethiobiotin synthetase family.</text>
</comment>
<dbReference type="GO" id="GO:0005524">
    <property type="term" value="F:ATP binding"/>
    <property type="evidence" value="ECO:0007669"/>
    <property type="project" value="UniProtKB-UniRule"/>
</dbReference>
<dbReference type="InterPro" id="IPR004472">
    <property type="entry name" value="DTB_synth_BioD"/>
</dbReference>
<dbReference type="GO" id="GO:0009102">
    <property type="term" value="P:biotin biosynthetic process"/>
    <property type="evidence" value="ECO:0007669"/>
    <property type="project" value="UniProtKB-UniRule"/>
</dbReference>
<feature type="binding site" evidence="8">
    <location>
        <position position="56"/>
    </location>
    <ligand>
        <name>substrate</name>
    </ligand>
</feature>
<dbReference type="Gene3D" id="3.40.50.300">
    <property type="entry name" value="P-loop containing nucleotide triphosphate hydrolases"/>
    <property type="match status" value="1"/>
</dbReference>
<dbReference type="FunFam" id="3.40.50.300:FF:000292">
    <property type="entry name" value="ATP-dependent dethiobiotin synthetase BioD"/>
    <property type="match status" value="1"/>
</dbReference>
<evidence type="ECO:0000256" key="6">
    <source>
        <dbReference type="ARBA" id="ARBA00022840"/>
    </source>
</evidence>
<dbReference type="PANTHER" id="PTHR43210">
    <property type="entry name" value="DETHIOBIOTIN SYNTHETASE"/>
    <property type="match status" value="1"/>
</dbReference>
<keyword evidence="7 8" id="KW-0460">Magnesium</keyword>
<evidence type="ECO:0000256" key="5">
    <source>
        <dbReference type="ARBA" id="ARBA00022756"/>
    </source>
</evidence>
<evidence type="ECO:0000256" key="1">
    <source>
        <dbReference type="ARBA" id="ARBA00022490"/>
    </source>
</evidence>
<comment type="pathway">
    <text evidence="8">Cofactor biosynthesis; biotin biosynthesis; biotin from 7,8-diaminononanoate: step 1/2.</text>
</comment>
<keyword evidence="3 8" id="KW-0479">Metal-binding</keyword>
<proteinExistence type="inferred from homology"/>
<dbReference type="PIRSF" id="PIRSF006755">
    <property type="entry name" value="DTB_synth"/>
    <property type="match status" value="1"/>
</dbReference>
<dbReference type="EMBL" id="SGBC01000004">
    <property type="protein sequence ID" value="RZD15784.1"/>
    <property type="molecule type" value="Genomic_DNA"/>
</dbReference>
<keyword evidence="4 8" id="KW-0547">Nucleotide-binding</keyword>
<dbReference type="SUPFAM" id="SSF52540">
    <property type="entry name" value="P-loop containing nucleoside triphosphate hydrolases"/>
    <property type="match status" value="1"/>
</dbReference>
<comment type="function">
    <text evidence="8">Catalyzes a mechanistically unusual reaction, the ATP-dependent insertion of CO2 between the N7 and N8 nitrogen atoms of 7,8-diaminopelargonic acid (DAPA, also called 7,8-diammoniononanoate) to form a ureido ring.</text>
</comment>
<feature type="binding site" evidence="8">
    <location>
        <position position="131"/>
    </location>
    <ligand>
        <name>Mg(2+)</name>
        <dbReference type="ChEBI" id="CHEBI:18420"/>
    </ligand>
</feature>
<comment type="subunit">
    <text evidence="8">Homodimer.</text>
</comment>
<feature type="active site" evidence="8">
    <location>
        <position position="52"/>
    </location>
</feature>
<dbReference type="Pfam" id="PF13500">
    <property type="entry name" value="AAA_26"/>
    <property type="match status" value="1"/>
</dbReference>
<comment type="catalytic activity">
    <reaction evidence="8">
        <text>(7R,8S)-7,8-diammoniononanoate + CO2 + ATP = (4R,5S)-dethiobiotin + ADP + phosphate + 3 H(+)</text>
        <dbReference type="Rhea" id="RHEA:15805"/>
        <dbReference type="ChEBI" id="CHEBI:15378"/>
        <dbReference type="ChEBI" id="CHEBI:16526"/>
        <dbReference type="ChEBI" id="CHEBI:30616"/>
        <dbReference type="ChEBI" id="CHEBI:43474"/>
        <dbReference type="ChEBI" id="CHEBI:149469"/>
        <dbReference type="ChEBI" id="CHEBI:149473"/>
        <dbReference type="ChEBI" id="CHEBI:456216"/>
        <dbReference type="EC" id="6.3.3.3"/>
    </reaction>
</comment>
<feature type="binding site" evidence="8">
    <location>
        <begin position="191"/>
        <end position="192"/>
    </location>
    <ligand>
        <name>ATP</name>
        <dbReference type="ChEBI" id="CHEBI:30616"/>
    </ligand>
</feature>
<evidence type="ECO:0000256" key="4">
    <source>
        <dbReference type="ARBA" id="ARBA00022741"/>
    </source>
</evidence>
<feature type="binding site" evidence="8">
    <location>
        <begin position="27"/>
        <end position="32"/>
    </location>
    <ligand>
        <name>ATP</name>
        <dbReference type="ChEBI" id="CHEBI:30616"/>
    </ligand>
</feature>
<accession>A0A519BEU7</accession>
<comment type="caution">
    <text evidence="9">The sequence shown here is derived from an EMBL/GenBank/DDBJ whole genome shotgun (WGS) entry which is preliminary data.</text>
</comment>
<keyword evidence="5 8" id="KW-0093">Biotin biosynthesis</keyword>
<evidence type="ECO:0000256" key="2">
    <source>
        <dbReference type="ARBA" id="ARBA00022598"/>
    </source>
</evidence>
<feature type="binding site" evidence="8">
    <location>
        <position position="70"/>
    </location>
    <ligand>
        <name>ATP</name>
        <dbReference type="ChEBI" id="CHEBI:30616"/>
    </ligand>
</feature>
<gene>
    <name evidence="8 9" type="primary">bioD</name>
    <name evidence="9" type="ORF">EVJ46_09700</name>
</gene>
<organism evidence="9 10">
    <name type="scientific">Acididesulfobacter guangdongensis</name>
    <dbReference type="NCBI Taxonomy" id="2597225"/>
    <lineage>
        <taxon>Bacteria</taxon>
        <taxon>Deltaproteobacteria</taxon>
        <taxon>Candidatus Acidulodesulfobacterales</taxon>
        <taxon>Candidatus Acididesulfobacter</taxon>
    </lineage>
</organism>
<feature type="binding site" evidence="8">
    <location>
        <position position="31"/>
    </location>
    <ligand>
        <name>Mg(2+)</name>
        <dbReference type="ChEBI" id="CHEBI:18420"/>
    </ligand>
</feature>
<keyword evidence="2 8" id="KW-0436">Ligase</keyword>
<protein>
    <recommendedName>
        <fullName evidence="8">ATP-dependent dethiobiotin synthetase BioD</fullName>
        <ecNumber evidence="8">6.3.3.3</ecNumber>
    </recommendedName>
    <alternativeName>
        <fullName evidence="8">DTB synthetase</fullName>
        <shortName evidence="8">DTBS</shortName>
    </alternativeName>
    <alternativeName>
        <fullName evidence="8">Dethiobiotin synthase</fullName>
    </alternativeName>
</protein>
<keyword evidence="6 8" id="KW-0067">ATP-binding</keyword>
<evidence type="ECO:0000313" key="9">
    <source>
        <dbReference type="EMBL" id="RZD15784.1"/>
    </source>
</evidence>
<sequence length="248" mass="28064">MDIIANRGLFILEIKKRVFFITGTDTDVGKTFVSSLIINGLKYYGKKTGYLKPIETGVKLNCDGSKKYIDSFFVKKQSDIKESLEEICPFTFEHPLSPHAAAKFENKSICIKDILYSFYDLQSNYDILIVEGAGGMLVPLKKGHFMIDIARYIDAEVIIVSRAGLGMLNHTLLSIDYAKNNNIKLAGIVINNARNETDESVFSNKEVLREFTDVPIIGDIPYFSVDERKNFIYLKALLLNYIDFDSIL</sequence>
<comment type="subcellular location">
    <subcellularLocation>
        <location evidence="8">Cytoplasm</location>
    </subcellularLocation>
</comment>
<evidence type="ECO:0000256" key="3">
    <source>
        <dbReference type="ARBA" id="ARBA00022723"/>
    </source>
</evidence>
<feature type="binding site" evidence="8">
    <location>
        <position position="70"/>
    </location>
    <ligand>
        <name>Mg(2+)</name>
        <dbReference type="ChEBI" id="CHEBI:18420"/>
    </ligand>
</feature>